<dbReference type="GeneID" id="30035036"/>
<evidence type="ECO:0000313" key="4">
    <source>
        <dbReference type="EMBL" id="ANB15429.1"/>
    </source>
</evidence>
<accession>A0A167FKW8</accession>
<sequence length="330" mass="37336">MTTIPSTFTQALVRSVKKTPYTSQLITKIQKNRKTLGDTLFFDVLIRDVGHVDPTLYPPKDLETLLLLIQKIESQDTPNRVHQAVLIFYLFLDYPLSLTNHESLANYYAEEVGIPTGYRELITGFWYMDQIDFDNALLHLGHPEALPTYHDKIFASFIKTAASNNSSTSTPNSSAQILAYFTAKSPRLVSSETIEHYVDSLLEVSLFSALRFVRSVSPSIQPVLFRRIIMNTLSDPRSEVRKKNIWRLANLPLTDSESVLFKDYLLEISKEHPDTTVSSFAKDVLIVRSLHTGDVHTSKAISELPNPNPASTKPPRVEWNDITRGIKLSN</sequence>
<organism evidence="4 5">
    <name type="scientific">Sugiyamaella lignohabitans</name>
    <dbReference type="NCBI Taxonomy" id="796027"/>
    <lineage>
        <taxon>Eukaryota</taxon>
        <taxon>Fungi</taxon>
        <taxon>Dikarya</taxon>
        <taxon>Ascomycota</taxon>
        <taxon>Saccharomycotina</taxon>
        <taxon>Dipodascomycetes</taxon>
        <taxon>Dipodascales</taxon>
        <taxon>Trichomonascaceae</taxon>
        <taxon>Sugiyamaella</taxon>
    </lineage>
</organism>
<feature type="domain" description="ELYS-like" evidence="3">
    <location>
        <begin position="39"/>
        <end position="267"/>
    </location>
</feature>
<evidence type="ECO:0000259" key="3">
    <source>
        <dbReference type="Pfam" id="PF13934"/>
    </source>
</evidence>
<dbReference type="OrthoDB" id="20729at2759"/>
<dbReference type="InterPro" id="IPR025151">
    <property type="entry name" value="ELYS_dom"/>
</dbReference>
<dbReference type="KEGG" id="slb:AWJ20_3056"/>
<evidence type="ECO:0000256" key="2">
    <source>
        <dbReference type="ARBA" id="ARBA00023242"/>
    </source>
</evidence>
<keyword evidence="5" id="KW-1185">Reference proteome</keyword>
<evidence type="ECO:0000256" key="1">
    <source>
        <dbReference type="ARBA" id="ARBA00004123"/>
    </source>
</evidence>
<gene>
    <name evidence="4" type="ORF">AWJ20_3056</name>
</gene>
<keyword evidence="2" id="KW-0539">Nucleus</keyword>
<reference evidence="4 5" key="1">
    <citation type="submission" date="2016-02" db="EMBL/GenBank/DDBJ databases">
        <title>Complete genome sequence and transcriptome regulation of the pentose utilising yeast Sugiyamaella lignohabitans.</title>
        <authorList>
            <person name="Bellasio M."/>
            <person name="Peymann A."/>
            <person name="Valli M."/>
            <person name="Sipitzky M."/>
            <person name="Graf A."/>
            <person name="Sauer M."/>
            <person name="Marx H."/>
            <person name="Mattanovich D."/>
        </authorList>
    </citation>
    <scope>NUCLEOTIDE SEQUENCE [LARGE SCALE GENOMIC DNA]</scope>
    <source>
        <strain evidence="4 5">CBS 10342</strain>
    </source>
</reference>
<dbReference type="GO" id="GO:0005634">
    <property type="term" value="C:nucleus"/>
    <property type="evidence" value="ECO:0007669"/>
    <property type="project" value="UniProtKB-SubCell"/>
</dbReference>
<dbReference type="Proteomes" id="UP000189580">
    <property type="component" value="Chromosome b"/>
</dbReference>
<dbReference type="Pfam" id="PF13934">
    <property type="entry name" value="ELYS"/>
    <property type="match status" value="1"/>
</dbReference>
<name>A0A167FKW8_9ASCO</name>
<dbReference type="AlphaFoldDB" id="A0A167FKW8"/>
<comment type="subcellular location">
    <subcellularLocation>
        <location evidence="1">Nucleus</location>
    </subcellularLocation>
</comment>
<dbReference type="RefSeq" id="XP_018737906.1">
    <property type="nucleotide sequence ID" value="XM_018880049.1"/>
</dbReference>
<protein>
    <recommendedName>
        <fullName evidence="3">ELYS-like domain-containing protein</fullName>
    </recommendedName>
</protein>
<proteinExistence type="predicted"/>
<dbReference type="EMBL" id="CP014503">
    <property type="protein sequence ID" value="ANB15429.1"/>
    <property type="molecule type" value="Genomic_DNA"/>
</dbReference>
<evidence type="ECO:0000313" key="5">
    <source>
        <dbReference type="Proteomes" id="UP000189580"/>
    </source>
</evidence>